<feature type="domain" description="Tetrapyrrole methylase" evidence="6">
    <location>
        <begin position="6"/>
        <end position="192"/>
    </location>
</feature>
<dbReference type="PANTHER" id="PTHR43182">
    <property type="entry name" value="COBALT-PRECORRIN-6B C(15)-METHYLTRANSFERASE (DECARBOXYLATING)"/>
    <property type="match status" value="1"/>
</dbReference>
<dbReference type="InterPro" id="IPR000878">
    <property type="entry name" value="4pyrrol_Mease"/>
</dbReference>
<dbReference type="RefSeq" id="WP_042206100.1">
    <property type="nucleotide sequence ID" value="NZ_CP009288.1"/>
</dbReference>
<dbReference type="Gene3D" id="3.40.1010.10">
    <property type="entry name" value="Cobalt-precorrin-4 Transmethylase, Domain 1"/>
    <property type="match status" value="1"/>
</dbReference>
<dbReference type="InterPro" id="IPR012818">
    <property type="entry name" value="CbiE"/>
</dbReference>
<keyword evidence="2" id="KW-0169">Cobalamin biosynthesis</keyword>
<evidence type="ECO:0000256" key="3">
    <source>
        <dbReference type="ARBA" id="ARBA00022603"/>
    </source>
</evidence>
<reference evidence="7 8" key="1">
    <citation type="submission" date="2014-08" db="EMBL/GenBank/DDBJ databases">
        <title>Comparative genomics of the Paenibacillus odorifer group.</title>
        <authorList>
            <person name="den Bakker H.C."/>
            <person name="Tsai Y.-C."/>
            <person name="Martin N."/>
            <person name="Korlach J."/>
            <person name="Wiedmann M."/>
        </authorList>
    </citation>
    <scope>NUCLEOTIDE SEQUENCE [LARGE SCALE GENOMIC DNA]</scope>
    <source>
        <strain evidence="7 8">DSM 1735</strain>
    </source>
</reference>
<accession>A0A089HNE6</accession>
<dbReference type="InterPro" id="IPR014777">
    <property type="entry name" value="4pyrrole_Mease_sub1"/>
</dbReference>
<dbReference type="NCBIfam" id="TIGR02467">
    <property type="entry name" value="CbiE"/>
    <property type="match status" value="1"/>
</dbReference>
<dbReference type="SUPFAM" id="SSF53335">
    <property type="entry name" value="S-adenosyl-L-methionine-dependent methyltransferases"/>
    <property type="match status" value="1"/>
</dbReference>
<evidence type="ECO:0000313" key="8">
    <source>
        <dbReference type="Proteomes" id="UP000029409"/>
    </source>
</evidence>
<proteinExistence type="predicted"/>
<dbReference type="InterPro" id="IPR029063">
    <property type="entry name" value="SAM-dependent_MTases_sf"/>
</dbReference>
<evidence type="ECO:0000256" key="5">
    <source>
        <dbReference type="ARBA" id="ARBA00022691"/>
    </source>
</evidence>
<gene>
    <name evidence="7" type="ORF">PDUR_10130</name>
</gene>
<organism evidence="7 8">
    <name type="scientific">Paenibacillus durus</name>
    <name type="common">Paenibacillus azotofixans</name>
    <dbReference type="NCBI Taxonomy" id="44251"/>
    <lineage>
        <taxon>Bacteria</taxon>
        <taxon>Bacillati</taxon>
        <taxon>Bacillota</taxon>
        <taxon>Bacilli</taxon>
        <taxon>Bacillales</taxon>
        <taxon>Paenibacillaceae</taxon>
        <taxon>Paenibacillus</taxon>
    </lineage>
</organism>
<dbReference type="GO" id="GO:0009236">
    <property type="term" value="P:cobalamin biosynthetic process"/>
    <property type="evidence" value="ECO:0007669"/>
    <property type="project" value="UniProtKB-UniPathway"/>
</dbReference>
<evidence type="ECO:0000256" key="1">
    <source>
        <dbReference type="ARBA" id="ARBA00004953"/>
    </source>
</evidence>
<evidence type="ECO:0000256" key="2">
    <source>
        <dbReference type="ARBA" id="ARBA00022573"/>
    </source>
</evidence>
<dbReference type="CDD" id="cd02440">
    <property type="entry name" value="AdoMet_MTases"/>
    <property type="match status" value="1"/>
</dbReference>
<dbReference type="eggNOG" id="COG2242">
    <property type="taxonomic scope" value="Bacteria"/>
</dbReference>
<comment type="pathway">
    <text evidence="1">Cofactor biosynthesis; adenosylcobalamin biosynthesis.</text>
</comment>
<dbReference type="UniPathway" id="UPA00148"/>
<dbReference type="Pfam" id="PF00590">
    <property type="entry name" value="TP_methylase"/>
    <property type="match status" value="1"/>
</dbReference>
<dbReference type="NCBIfam" id="TIGR02469">
    <property type="entry name" value="CbiT"/>
    <property type="match status" value="1"/>
</dbReference>
<evidence type="ECO:0000313" key="7">
    <source>
        <dbReference type="EMBL" id="AIQ12240.1"/>
    </source>
</evidence>
<dbReference type="InterPro" id="IPR014008">
    <property type="entry name" value="Cbl_synth_MTase_CbiT"/>
</dbReference>
<dbReference type="GO" id="GO:0008276">
    <property type="term" value="F:protein methyltransferase activity"/>
    <property type="evidence" value="ECO:0007669"/>
    <property type="project" value="InterPro"/>
</dbReference>
<dbReference type="InterPro" id="IPR014776">
    <property type="entry name" value="4pyrrole_Mease_sub2"/>
</dbReference>
<keyword evidence="4" id="KW-0808">Transferase</keyword>
<dbReference type="AlphaFoldDB" id="A0A089HNE6"/>
<keyword evidence="3" id="KW-0489">Methyltransferase</keyword>
<dbReference type="GO" id="GO:0032259">
    <property type="term" value="P:methylation"/>
    <property type="evidence" value="ECO:0007669"/>
    <property type="project" value="UniProtKB-KW"/>
</dbReference>
<dbReference type="Gene3D" id="3.40.50.150">
    <property type="entry name" value="Vaccinia Virus protein VP39"/>
    <property type="match status" value="1"/>
</dbReference>
<dbReference type="OrthoDB" id="9780707at2"/>
<dbReference type="eggNOG" id="COG2241">
    <property type="taxonomic scope" value="Bacteria"/>
</dbReference>
<dbReference type="InterPro" id="IPR050714">
    <property type="entry name" value="Cobalamin_biosynth_MTase"/>
</dbReference>
<dbReference type="CDD" id="cd11644">
    <property type="entry name" value="Precorrin-6Y-MT"/>
    <property type="match status" value="1"/>
</dbReference>
<dbReference type="PANTHER" id="PTHR43182:SF1">
    <property type="entry name" value="COBALT-PRECORRIN-7 C(5)-METHYLTRANSFERASE"/>
    <property type="match status" value="1"/>
</dbReference>
<dbReference type="STRING" id="44251.PDUR_10130"/>
<dbReference type="SUPFAM" id="SSF53790">
    <property type="entry name" value="Tetrapyrrole methylase"/>
    <property type="match status" value="1"/>
</dbReference>
<dbReference type="KEGG" id="pdu:PDUR_10130"/>
<protein>
    <submittedName>
        <fullName evidence="7">Cobalamin biosynthesis protein CbiE</fullName>
    </submittedName>
</protein>
<name>A0A089HNE6_PAEDU</name>
<dbReference type="InterPro" id="IPR035996">
    <property type="entry name" value="4pyrrol_Methylase_sf"/>
</dbReference>
<evidence type="ECO:0000259" key="6">
    <source>
        <dbReference type="Pfam" id="PF00590"/>
    </source>
</evidence>
<sequence>MDRRIKIIGIGDEGPAGLSAASLERIHRADVLAGGERHLSFFPGHRGESFIFKGGLGSTVERLAELRADKDVVVLASGDPLFYGIASFIVKKLGGDAVEIHPHVSSVQLAFSRMGESWQDAAVESVHGRTMKGLAQRINGKEKIALLTDHENSPSAIARYLIDFGINEYEAFVAENLGGEHERCGFWTLDEMSRSEFSPLNVVILRRKPGVAAPWFGFGIEDEKFHQRKPEKGLITKKEVRVLSLAELKLKKDSVVWDIGAGSGSVAVECTLSAPYGQVFAIEKNAGDIENIELNRKKFRADFTVIHDKAPSGLDQLPDPDAVFIGGSGGELRELIRICCSRLKTGGRIVVNAATIETLSESRQALADHGFDSRITLVQISRSKPILNMTRFEGLNPIYVITGFAKPGSERGGTEQP</sequence>
<evidence type="ECO:0000256" key="4">
    <source>
        <dbReference type="ARBA" id="ARBA00022679"/>
    </source>
</evidence>
<dbReference type="Proteomes" id="UP000029409">
    <property type="component" value="Chromosome"/>
</dbReference>
<dbReference type="PIRSF" id="PIRSF036428">
    <property type="entry name" value="CobL"/>
    <property type="match status" value="1"/>
</dbReference>
<dbReference type="Gene3D" id="3.30.950.10">
    <property type="entry name" value="Methyltransferase, Cobalt-precorrin-4 Transmethylase, Domain 2"/>
    <property type="match status" value="1"/>
</dbReference>
<dbReference type="InterPro" id="IPR006365">
    <property type="entry name" value="Cbl_synth_CobL"/>
</dbReference>
<keyword evidence="8" id="KW-1185">Reference proteome</keyword>
<keyword evidence="5" id="KW-0949">S-adenosyl-L-methionine</keyword>
<dbReference type="EMBL" id="CP009288">
    <property type="protein sequence ID" value="AIQ12240.1"/>
    <property type="molecule type" value="Genomic_DNA"/>
</dbReference>